<dbReference type="SUPFAM" id="SSF46689">
    <property type="entry name" value="Homeodomain-like"/>
    <property type="match status" value="1"/>
</dbReference>
<reference evidence="4 5" key="1">
    <citation type="submission" date="2017-04" db="EMBL/GenBank/DDBJ databases">
        <authorList>
            <person name="Afonso C.L."/>
            <person name="Miller P.J."/>
            <person name="Scott M.A."/>
            <person name="Spackman E."/>
            <person name="Goraichik I."/>
            <person name="Dimitrov K.M."/>
            <person name="Suarez D.L."/>
            <person name="Swayne D.E."/>
        </authorList>
    </citation>
    <scope>NUCLEOTIDE SEQUENCE [LARGE SCALE GENOMIC DNA]</scope>
    <source>
        <strain evidence="4 5">DSM 12555</strain>
    </source>
</reference>
<dbReference type="Proteomes" id="UP000192468">
    <property type="component" value="Unassembled WGS sequence"/>
</dbReference>
<evidence type="ECO:0000313" key="5">
    <source>
        <dbReference type="Proteomes" id="UP000192468"/>
    </source>
</evidence>
<dbReference type="GO" id="GO:0006355">
    <property type="term" value="P:regulation of DNA-templated transcription"/>
    <property type="evidence" value="ECO:0007669"/>
    <property type="project" value="UniProtKB-ARBA"/>
</dbReference>
<accession>A0A1W1XHG3</accession>
<dbReference type="Gene3D" id="1.10.357.10">
    <property type="entry name" value="Tetracycline Repressor, domain 2"/>
    <property type="match status" value="1"/>
</dbReference>
<feature type="DNA-binding region" description="H-T-H motif" evidence="2">
    <location>
        <begin position="27"/>
        <end position="46"/>
    </location>
</feature>
<dbReference type="PROSITE" id="PS50977">
    <property type="entry name" value="HTH_TETR_2"/>
    <property type="match status" value="1"/>
</dbReference>
<dbReference type="SUPFAM" id="SSF48498">
    <property type="entry name" value="Tetracyclin repressor-like, C-terminal domain"/>
    <property type="match status" value="1"/>
</dbReference>
<name>A0A1W1XHG3_9CLOT</name>
<dbReference type="Pfam" id="PF00440">
    <property type="entry name" value="TetR_N"/>
    <property type="match status" value="1"/>
</dbReference>
<dbReference type="EMBL" id="FWXH01000005">
    <property type="protein sequence ID" value="SMC23433.1"/>
    <property type="molecule type" value="Genomic_DNA"/>
</dbReference>
<evidence type="ECO:0000259" key="3">
    <source>
        <dbReference type="PROSITE" id="PS50977"/>
    </source>
</evidence>
<dbReference type="STRING" id="1121291.SAMN02745134_01917"/>
<protein>
    <submittedName>
        <fullName evidence="4">Transcriptional regulator, TetR family</fullName>
    </submittedName>
</protein>
<dbReference type="InterPro" id="IPR050109">
    <property type="entry name" value="HTH-type_TetR-like_transc_reg"/>
</dbReference>
<evidence type="ECO:0000256" key="2">
    <source>
        <dbReference type="PROSITE-ProRule" id="PRU00335"/>
    </source>
</evidence>
<dbReference type="Gene3D" id="1.10.10.60">
    <property type="entry name" value="Homeodomain-like"/>
    <property type="match status" value="1"/>
</dbReference>
<dbReference type="PRINTS" id="PR00455">
    <property type="entry name" value="HTHTETR"/>
</dbReference>
<organism evidence="4 5">
    <name type="scientific">Clostridium acidisoli DSM 12555</name>
    <dbReference type="NCBI Taxonomy" id="1121291"/>
    <lineage>
        <taxon>Bacteria</taxon>
        <taxon>Bacillati</taxon>
        <taxon>Bacillota</taxon>
        <taxon>Clostridia</taxon>
        <taxon>Eubacteriales</taxon>
        <taxon>Clostridiaceae</taxon>
        <taxon>Clostridium</taxon>
    </lineage>
</organism>
<dbReference type="InterPro" id="IPR001647">
    <property type="entry name" value="HTH_TetR"/>
</dbReference>
<dbReference type="InterPro" id="IPR036271">
    <property type="entry name" value="Tet_transcr_reg_TetR-rel_C_sf"/>
</dbReference>
<dbReference type="PANTHER" id="PTHR30328:SF54">
    <property type="entry name" value="HTH-TYPE TRANSCRIPTIONAL REPRESSOR SCO4008"/>
    <property type="match status" value="1"/>
</dbReference>
<gene>
    <name evidence="4" type="ORF">SAMN02745134_01917</name>
</gene>
<sequence length="195" mass="22215">MDNSETKGKILAAAKELFAQKGFDGTSTREIVNAAGVNISLIAYHFGGKENLFFSMFDHFMEDTYHTETNITSSDIIDEFKSIINYIIRLRFEDPQLVKILHHEIILNSSRCDKLKTLLIPIWNRVKILLLEGKSKGIFRFENIDNALSFTMSVAIFPRQNQYFIESANTNATSININTTINELLNFILKGLSID</sequence>
<evidence type="ECO:0000256" key="1">
    <source>
        <dbReference type="ARBA" id="ARBA00023125"/>
    </source>
</evidence>
<dbReference type="PANTHER" id="PTHR30328">
    <property type="entry name" value="TRANSCRIPTIONAL REPRESSOR"/>
    <property type="match status" value="1"/>
</dbReference>
<dbReference type="GO" id="GO:0003677">
    <property type="term" value="F:DNA binding"/>
    <property type="evidence" value="ECO:0007669"/>
    <property type="project" value="UniProtKB-UniRule"/>
</dbReference>
<dbReference type="AlphaFoldDB" id="A0A1W1XHG3"/>
<keyword evidence="1 2" id="KW-0238">DNA-binding</keyword>
<feature type="domain" description="HTH tetR-type" evidence="3">
    <location>
        <begin position="4"/>
        <end position="64"/>
    </location>
</feature>
<dbReference type="RefSeq" id="WP_084115499.1">
    <property type="nucleotide sequence ID" value="NZ_FWXH01000005.1"/>
</dbReference>
<evidence type="ECO:0000313" key="4">
    <source>
        <dbReference type="EMBL" id="SMC23433.1"/>
    </source>
</evidence>
<proteinExistence type="predicted"/>
<keyword evidence="5" id="KW-1185">Reference proteome</keyword>
<dbReference type="InterPro" id="IPR009057">
    <property type="entry name" value="Homeodomain-like_sf"/>
</dbReference>